<dbReference type="EMBL" id="VSSQ01122387">
    <property type="protein sequence ID" value="MPN54292.1"/>
    <property type="molecule type" value="Genomic_DNA"/>
</dbReference>
<reference evidence="1" key="1">
    <citation type="submission" date="2019-08" db="EMBL/GenBank/DDBJ databases">
        <authorList>
            <person name="Kucharzyk K."/>
            <person name="Murdoch R.W."/>
            <person name="Higgins S."/>
            <person name="Loffler F."/>
        </authorList>
    </citation>
    <scope>NUCLEOTIDE SEQUENCE</scope>
</reference>
<protein>
    <submittedName>
        <fullName evidence="1">Uncharacterized protein</fullName>
    </submittedName>
</protein>
<accession>A0A645ITX0</accession>
<dbReference type="AntiFam" id="ANF00103">
    <property type="entry name" value="Shadow ORF (opposite can)"/>
</dbReference>
<name>A0A645ITX0_9ZZZZ</name>
<dbReference type="AlphaFoldDB" id="A0A645ITX0"/>
<sequence length="40" mass="4263">MHHHVADVAMGEHFPRLQAGDLVGRDPGIGTADPQVFGIL</sequence>
<proteinExistence type="predicted"/>
<gene>
    <name evidence="1" type="ORF">SDC9_201962</name>
</gene>
<evidence type="ECO:0000313" key="1">
    <source>
        <dbReference type="EMBL" id="MPN54292.1"/>
    </source>
</evidence>
<comment type="caution">
    <text evidence="1">The sequence shown here is derived from an EMBL/GenBank/DDBJ whole genome shotgun (WGS) entry which is preliminary data.</text>
</comment>
<organism evidence="1">
    <name type="scientific">bioreactor metagenome</name>
    <dbReference type="NCBI Taxonomy" id="1076179"/>
    <lineage>
        <taxon>unclassified sequences</taxon>
        <taxon>metagenomes</taxon>
        <taxon>ecological metagenomes</taxon>
    </lineage>
</organism>